<proteinExistence type="predicted"/>
<evidence type="ECO:0000313" key="1">
    <source>
        <dbReference type="EMBL" id="KAF5678615.1"/>
    </source>
</evidence>
<dbReference type="AlphaFoldDB" id="A0A8H5TZY2"/>
<dbReference type="EMBL" id="JAAGWQ010000017">
    <property type="protein sequence ID" value="KAF5678615.1"/>
    <property type="molecule type" value="Genomic_DNA"/>
</dbReference>
<organism evidence="1 2">
    <name type="scientific">Fusarium heterosporum</name>
    <dbReference type="NCBI Taxonomy" id="42747"/>
    <lineage>
        <taxon>Eukaryota</taxon>
        <taxon>Fungi</taxon>
        <taxon>Dikarya</taxon>
        <taxon>Ascomycota</taxon>
        <taxon>Pezizomycotina</taxon>
        <taxon>Sordariomycetes</taxon>
        <taxon>Hypocreomycetidae</taxon>
        <taxon>Hypocreales</taxon>
        <taxon>Nectriaceae</taxon>
        <taxon>Fusarium</taxon>
        <taxon>Fusarium heterosporum species complex</taxon>
    </lineage>
</organism>
<sequence length="115" mass="12736">MTQYIHGYIADHLDAVGNIDVPLNDERGDAGMAELEAAFRNVERLVERVPLAARLWDTSIALKDPDNEKKPVIVLGVVYQQGEEVPAIPSALEGIFPGETPVELPLKYQKETGRR</sequence>
<accession>A0A8H5TZY2</accession>
<keyword evidence="2" id="KW-1185">Reference proteome</keyword>
<name>A0A8H5TZY2_FUSHE</name>
<reference evidence="1 2" key="1">
    <citation type="submission" date="2020-05" db="EMBL/GenBank/DDBJ databases">
        <title>Identification and distribution of gene clusters putatively required for synthesis of sphingolipid metabolism inhibitors in phylogenetically diverse species of the filamentous fungus Fusarium.</title>
        <authorList>
            <person name="Kim H.-S."/>
            <person name="Busman M."/>
            <person name="Brown D.W."/>
            <person name="Divon H."/>
            <person name="Uhlig S."/>
            <person name="Proctor R.H."/>
        </authorList>
    </citation>
    <scope>NUCLEOTIDE SEQUENCE [LARGE SCALE GENOMIC DNA]</scope>
    <source>
        <strain evidence="1 2">NRRL 20693</strain>
    </source>
</reference>
<dbReference type="Proteomes" id="UP000567885">
    <property type="component" value="Unassembled WGS sequence"/>
</dbReference>
<protein>
    <submittedName>
        <fullName evidence="1">Uncharacterized protein</fullName>
    </submittedName>
</protein>
<evidence type="ECO:0000313" key="2">
    <source>
        <dbReference type="Proteomes" id="UP000567885"/>
    </source>
</evidence>
<gene>
    <name evidence="1" type="ORF">FHETE_1167</name>
</gene>
<comment type="caution">
    <text evidence="1">The sequence shown here is derived from an EMBL/GenBank/DDBJ whole genome shotgun (WGS) entry which is preliminary data.</text>
</comment>